<dbReference type="AlphaFoldDB" id="A0AA88E286"/>
<comment type="caution">
    <text evidence="2">The sequence shown here is derived from an EMBL/GenBank/DDBJ whole genome shotgun (WGS) entry which is preliminary data.</text>
</comment>
<name>A0AA88E286_FICCA</name>
<evidence type="ECO:0000313" key="2">
    <source>
        <dbReference type="EMBL" id="GMN66762.1"/>
    </source>
</evidence>
<dbReference type="PANTHER" id="PTHR47074">
    <property type="entry name" value="BNAC02G40300D PROTEIN"/>
    <property type="match status" value="1"/>
</dbReference>
<gene>
    <name evidence="2" type="ORF">TIFTF001_035828</name>
</gene>
<dbReference type="InterPro" id="IPR052929">
    <property type="entry name" value="RNase_H-like_EbsB-rel"/>
</dbReference>
<dbReference type="Proteomes" id="UP001187192">
    <property type="component" value="Unassembled WGS sequence"/>
</dbReference>
<proteinExistence type="predicted"/>
<evidence type="ECO:0000313" key="3">
    <source>
        <dbReference type="Proteomes" id="UP001187192"/>
    </source>
</evidence>
<dbReference type="Pfam" id="PF13456">
    <property type="entry name" value="RVT_3"/>
    <property type="match status" value="1"/>
</dbReference>
<organism evidence="2 3">
    <name type="scientific">Ficus carica</name>
    <name type="common">Common fig</name>
    <dbReference type="NCBI Taxonomy" id="3494"/>
    <lineage>
        <taxon>Eukaryota</taxon>
        <taxon>Viridiplantae</taxon>
        <taxon>Streptophyta</taxon>
        <taxon>Embryophyta</taxon>
        <taxon>Tracheophyta</taxon>
        <taxon>Spermatophyta</taxon>
        <taxon>Magnoliopsida</taxon>
        <taxon>eudicotyledons</taxon>
        <taxon>Gunneridae</taxon>
        <taxon>Pentapetalae</taxon>
        <taxon>rosids</taxon>
        <taxon>fabids</taxon>
        <taxon>Rosales</taxon>
        <taxon>Moraceae</taxon>
        <taxon>Ficeae</taxon>
        <taxon>Ficus</taxon>
    </lineage>
</organism>
<dbReference type="SUPFAM" id="SSF53098">
    <property type="entry name" value="Ribonuclease H-like"/>
    <property type="match status" value="1"/>
</dbReference>
<dbReference type="Gene3D" id="3.30.420.10">
    <property type="entry name" value="Ribonuclease H-like superfamily/Ribonuclease H"/>
    <property type="match status" value="1"/>
</dbReference>
<dbReference type="GO" id="GO:0004523">
    <property type="term" value="F:RNA-DNA hybrid ribonuclease activity"/>
    <property type="evidence" value="ECO:0007669"/>
    <property type="project" value="InterPro"/>
</dbReference>
<accession>A0AA88E286</accession>
<dbReference type="InterPro" id="IPR044730">
    <property type="entry name" value="RNase_H-like_dom_plant"/>
</dbReference>
<dbReference type="PANTHER" id="PTHR47074:SF11">
    <property type="entry name" value="REVERSE TRANSCRIPTASE-LIKE PROTEIN"/>
    <property type="match status" value="1"/>
</dbReference>
<reference evidence="2" key="1">
    <citation type="submission" date="2023-07" db="EMBL/GenBank/DDBJ databases">
        <title>draft genome sequence of fig (Ficus carica).</title>
        <authorList>
            <person name="Takahashi T."/>
            <person name="Nishimura K."/>
        </authorList>
    </citation>
    <scope>NUCLEOTIDE SEQUENCE</scope>
</reference>
<feature type="domain" description="RNase H type-1" evidence="1">
    <location>
        <begin position="98"/>
        <end position="194"/>
    </location>
</feature>
<dbReference type="InterPro" id="IPR012337">
    <property type="entry name" value="RNaseH-like_sf"/>
</dbReference>
<dbReference type="CDD" id="cd06222">
    <property type="entry name" value="RNase_H_like"/>
    <property type="match status" value="1"/>
</dbReference>
<dbReference type="InterPro" id="IPR036397">
    <property type="entry name" value="RNaseH_sf"/>
</dbReference>
<dbReference type="InterPro" id="IPR002156">
    <property type="entry name" value="RNaseH_domain"/>
</dbReference>
<evidence type="ECO:0000259" key="1">
    <source>
        <dbReference type="Pfam" id="PF13456"/>
    </source>
</evidence>
<dbReference type="EMBL" id="BTGU01000361">
    <property type="protein sequence ID" value="GMN66762.1"/>
    <property type="molecule type" value="Genomic_DNA"/>
</dbReference>
<dbReference type="GO" id="GO:0003676">
    <property type="term" value="F:nucleic acid binding"/>
    <property type="evidence" value="ECO:0007669"/>
    <property type="project" value="InterPro"/>
</dbReference>
<sequence>MWGSQVPNKIRIHVWRAFHDAIPARIHLSRRGAWCLWQRRNRLIFENLKLASNEIVTWAGKLMGDFILCDGLDEPRVVKNRVPKLPWNPPTHGIIKINVDAAVNSSSDFIGVGAVARDEFGMVIAALSRRIFGKFSPHVGECLAVREGLCLAHLCGFQNFMVESDALNAVGAIQRPLCRALESNVVADIREMLASNNGT</sequence>
<protein>
    <recommendedName>
        <fullName evidence="1">RNase H type-1 domain-containing protein</fullName>
    </recommendedName>
</protein>
<keyword evidence="3" id="KW-1185">Reference proteome</keyword>